<feature type="compositionally biased region" description="Acidic residues" evidence="1">
    <location>
        <begin position="175"/>
        <end position="184"/>
    </location>
</feature>
<feature type="compositionally biased region" description="Basic and acidic residues" evidence="1">
    <location>
        <begin position="65"/>
        <end position="91"/>
    </location>
</feature>
<feature type="compositionally biased region" description="Acidic residues" evidence="1">
    <location>
        <begin position="118"/>
        <end position="134"/>
    </location>
</feature>
<keyword evidence="3" id="KW-1185">Reference proteome</keyword>
<feature type="compositionally biased region" description="Acidic residues" evidence="1">
    <location>
        <begin position="96"/>
        <end position="107"/>
    </location>
</feature>
<gene>
    <name evidence="2" type="ORF">EMPS_03648</name>
</gene>
<dbReference type="OrthoDB" id="5593200at2759"/>
<evidence type="ECO:0000313" key="2">
    <source>
        <dbReference type="EMBL" id="GJJ71298.1"/>
    </source>
</evidence>
<reference evidence="2" key="1">
    <citation type="submission" date="2021-11" db="EMBL/GenBank/DDBJ databases">
        <authorList>
            <person name="Herlambang A."/>
            <person name="Guo Y."/>
            <person name="Takashima Y."/>
            <person name="Nishizawa T."/>
        </authorList>
    </citation>
    <scope>NUCLEOTIDE SEQUENCE</scope>
    <source>
        <strain evidence="2">E1425</strain>
    </source>
</reference>
<feature type="region of interest" description="Disordered" evidence="1">
    <location>
        <begin position="49"/>
        <end position="199"/>
    </location>
</feature>
<dbReference type="Proteomes" id="UP000827284">
    <property type="component" value="Unassembled WGS sequence"/>
</dbReference>
<evidence type="ECO:0008006" key="4">
    <source>
        <dbReference type="Google" id="ProtNLM"/>
    </source>
</evidence>
<sequence>MLRQEQGDDIDYEVSQEQLDAVDRMLEELDMDEHLDRVPAAFQIIERLEQQRQQGQAMSASQINEYHDHTHDRRGNSSEDMEMHDSEETSGRLDMQQDDEDEDEEYDAQPIGYIPLDQGDDGDDIDGEEEEEDRGQDAYYTMQSEVEESAGASHPSRRRGEGSDQDSSRSLGEESVNDDDDDGQGYDGYLHSPLQNGNIPVPVIPSAIEIEIEQNDAAAEKIPDEDLKTIAQVMSSFSLPAPDWARSIPEERWLPKIVQQATAGDKDGQ</sequence>
<dbReference type="AlphaFoldDB" id="A0A9P3H766"/>
<evidence type="ECO:0000313" key="3">
    <source>
        <dbReference type="Proteomes" id="UP000827284"/>
    </source>
</evidence>
<comment type="caution">
    <text evidence="2">The sequence shown here is derived from an EMBL/GenBank/DDBJ whole genome shotgun (WGS) entry which is preliminary data.</text>
</comment>
<protein>
    <recommendedName>
        <fullName evidence="4">Male-enhanced antigen 1</fullName>
    </recommendedName>
</protein>
<evidence type="ECO:0000256" key="1">
    <source>
        <dbReference type="SAM" id="MobiDB-lite"/>
    </source>
</evidence>
<organism evidence="2 3">
    <name type="scientific">Entomortierella parvispora</name>
    <dbReference type="NCBI Taxonomy" id="205924"/>
    <lineage>
        <taxon>Eukaryota</taxon>
        <taxon>Fungi</taxon>
        <taxon>Fungi incertae sedis</taxon>
        <taxon>Mucoromycota</taxon>
        <taxon>Mortierellomycotina</taxon>
        <taxon>Mortierellomycetes</taxon>
        <taxon>Mortierellales</taxon>
        <taxon>Mortierellaceae</taxon>
        <taxon>Entomortierella</taxon>
    </lineage>
</organism>
<proteinExistence type="predicted"/>
<dbReference type="EMBL" id="BQFW01000005">
    <property type="protein sequence ID" value="GJJ71298.1"/>
    <property type="molecule type" value="Genomic_DNA"/>
</dbReference>
<reference evidence="2" key="2">
    <citation type="journal article" date="2022" name="Microbiol. Resour. Announc.">
        <title>Whole-Genome Sequence of Entomortierella parvispora E1425, a Mucoromycotan Fungus Associated with Burkholderiaceae-Related Endosymbiotic Bacteria.</title>
        <authorList>
            <person name="Herlambang A."/>
            <person name="Guo Y."/>
            <person name="Takashima Y."/>
            <person name="Narisawa K."/>
            <person name="Ohta H."/>
            <person name="Nishizawa T."/>
        </authorList>
    </citation>
    <scope>NUCLEOTIDE SEQUENCE</scope>
    <source>
        <strain evidence="2">E1425</strain>
    </source>
</reference>
<name>A0A9P3H766_9FUNG</name>
<accession>A0A9P3H766</accession>